<dbReference type="RefSeq" id="XP_026108342.1">
    <property type="nucleotide sequence ID" value="XM_026252557.1"/>
</dbReference>
<dbReference type="Proteomes" id="UP000515129">
    <property type="component" value="Unplaced"/>
</dbReference>
<dbReference type="KEGG" id="caua:113080388"/>
<evidence type="ECO:0000313" key="3">
    <source>
        <dbReference type="RefSeq" id="XP_026108341.1"/>
    </source>
</evidence>
<dbReference type="GeneID" id="113080388"/>
<reference evidence="3 4" key="1">
    <citation type="submission" date="2025-04" db="UniProtKB">
        <authorList>
            <consortium name="RefSeq"/>
        </authorList>
    </citation>
    <scope>IDENTIFICATION</scope>
    <source>
        <strain evidence="3 4">Wakin</strain>
        <tissue evidence="3 4">Muscle</tissue>
    </source>
</reference>
<evidence type="ECO:0000256" key="1">
    <source>
        <dbReference type="SAM" id="Phobius"/>
    </source>
</evidence>
<feature type="transmembrane region" description="Helical" evidence="1">
    <location>
        <begin position="71"/>
        <end position="88"/>
    </location>
</feature>
<evidence type="ECO:0000313" key="2">
    <source>
        <dbReference type="Proteomes" id="UP000515129"/>
    </source>
</evidence>
<sequence length="283" mass="32356">MASPRKHRRRRSMEEPVFMSADIINLEEELNRTQKDIFPECSKHLEKIRHLTNDFANDHGLGIYARRGGQIAGGIAIILSALALFFIEEEVFEIVAAAGAAAVVSLVCAAFGRNRKTHQKKNLKQSIEEESKGFQDKMNHFIDILEKNGQRTEEILRDALLSDHNVQALSEHLSYCFEKGQLFQEQDRSKAGDQMSKIVHLSENISEMISKINSVPDILKEIIKDNERQRAKPAKPRQEQMIKREFKEKAEKFINDMQKGICIIKNRVKDINQSIDSISDILS</sequence>
<keyword evidence="2" id="KW-1185">Reference proteome</keyword>
<dbReference type="AlphaFoldDB" id="A0A6P6NHA1"/>
<name>A0A6P6NHA1_CARAU</name>
<dbReference type="OrthoDB" id="8905283at2759"/>
<dbReference type="RefSeq" id="XP_026108341.1">
    <property type="nucleotide sequence ID" value="XM_026252556.1"/>
</dbReference>
<keyword evidence="1" id="KW-0472">Membrane</keyword>
<protein>
    <submittedName>
        <fullName evidence="3 4">Uncharacterized protein LOC113080388</fullName>
    </submittedName>
</protein>
<organism evidence="2 4">
    <name type="scientific">Carassius auratus</name>
    <name type="common">Goldfish</name>
    <dbReference type="NCBI Taxonomy" id="7957"/>
    <lineage>
        <taxon>Eukaryota</taxon>
        <taxon>Metazoa</taxon>
        <taxon>Chordata</taxon>
        <taxon>Craniata</taxon>
        <taxon>Vertebrata</taxon>
        <taxon>Euteleostomi</taxon>
        <taxon>Actinopterygii</taxon>
        <taxon>Neopterygii</taxon>
        <taxon>Teleostei</taxon>
        <taxon>Ostariophysi</taxon>
        <taxon>Cypriniformes</taxon>
        <taxon>Cyprinidae</taxon>
        <taxon>Cyprininae</taxon>
        <taxon>Carassius</taxon>
    </lineage>
</organism>
<gene>
    <name evidence="3 4" type="primary">LOC113080388</name>
</gene>
<keyword evidence="1" id="KW-0812">Transmembrane</keyword>
<proteinExistence type="predicted"/>
<evidence type="ECO:0000313" key="4">
    <source>
        <dbReference type="RefSeq" id="XP_026108342.1"/>
    </source>
</evidence>
<keyword evidence="1" id="KW-1133">Transmembrane helix</keyword>
<accession>A0A6P6NHA1</accession>
<feature type="transmembrane region" description="Helical" evidence="1">
    <location>
        <begin position="94"/>
        <end position="112"/>
    </location>
</feature>